<dbReference type="PROSITE" id="PS50404">
    <property type="entry name" value="GST_NTER"/>
    <property type="match status" value="1"/>
</dbReference>
<dbReference type="InterPro" id="IPR040079">
    <property type="entry name" value="Glutathione_S-Trfase"/>
</dbReference>
<dbReference type="AlphaFoldDB" id="A0A8H6XBT5"/>
<dbReference type="InterPro" id="IPR011009">
    <property type="entry name" value="Kinase-like_dom_sf"/>
</dbReference>
<evidence type="ECO:0000259" key="4">
    <source>
        <dbReference type="PROSITE" id="PS50404"/>
    </source>
</evidence>
<dbReference type="EC" id="2.5.1.18" evidence="1"/>
<sequence>MLAFGVSIPKRWWQGPVYKRWGERTLASTPYPPILLFTAPSIPCILMSLTLLWDGDTHHLESRPKVPGHGVGHRDARWESRINKNVHIVSTELPSEAHDTAILKMARDKGEIAALELEAEIYATKLAGIQGKFVPYFYGIYHGTIHGYPVACMLLEHCVADGKLSMLETNRRLMLAACAIHNAGVRHCDLENTHHFVLSGPNIKIVDFSCAVPHKCYGATPCLHPGMGGPTNSVSCEELEMLERTYGIFSSAPFPTESKILLPRANPLKLLTRRQATCTRRVATVLYEAKVPFELIQIDRSKGEHKTASYLEKQPFGKIPYIDDDGFFLYETRAICRYIAAKYPECKLIPTDPKKNALFEQAASVELCNFDAYAARAVYEARGKPRRGMKTDQAALDASLADLDTALNGYDAILAKQKYLAGDELTLADLFHLPNAPVIEREGKSDVMTRKPHVARWYRDLLSRPSWLAYENGVKTTLEY</sequence>
<comment type="catalytic activity">
    <reaction evidence="3">
        <text>RX + glutathione = an S-substituted glutathione + a halide anion + H(+)</text>
        <dbReference type="Rhea" id="RHEA:16437"/>
        <dbReference type="ChEBI" id="CHEBI:15378"/>
        <dbReference type="ChEBI" id="CHEBI:16042"/>
        <dbReference type="ChEBI" id="CHEBI:17792"/>
        <dbReference type="ChEBI" id="CHEBI:57925"/>
        <dbReference type="ChEBI" id="CHEBI:90779"/>
        <dbReference type="EC" id="2.5.1.18"/>
    </reaction>
</comment>
<dbReference type="Gene3D" id="3.40.30.10">
    <property type="entry name" value="Glutaredoxin"/>
    <property type="match status" value="1"/>
</dbReference>
<dbReference type="GO" id="GO:0006749">
    <property type="term" value="P:glutathione metabolic process"/>
    <property type="evidence" value="ECO:0007669"/>
    <property type="project" value="TreeGrafter"/>
</dbReference>
<evidence type="ECO:0000256" key="1">
    <source>
        <dbReference type="ARBA" id="ARBA00012452"/>
    </source>
</evidence>
<keyword evidence="2 6" id="KW-0808">Transferase</keyword>
<dbReference type="InterPro" id="IPR036282">
    <property type="entry name" value="Glutathione-S-Trfase_C_sf"/>
</dbReference>
<dbReference type="CDD" id="cd03053">
    <property type="entry name" value="GST_N_Phi"/>
    <property type="match status" value="1"/>
</dbReference>
<evidence type="ECO:0000256" key="3">
    <source>
        <dbReference type="ARBA" id="ARBA00047960"/>
    </source>
</evidence>
<evidence type="ECO:0000313" key="7">
    <source>
        <dbReference type="Proteomes" id="UP000623467"/>
    </source>
</evidence>
<dbReference type="Gene3D" id="1.20.1050.10">
    <property type="match status" value="1"/>
</dbReference>
<feature type="domain" description="GST N-terminal" evidence="4">
    <location>
        <begin position="266"/>
        <end position="347"/>
    </location>
</feature>
<protein>
    <recommendedName>
        <fullName evidence="1">glutathione transferase</fullName>
        <ecNumber evidence="1">2.5.1.18</ecNumber>
    </recommendedName>
</protein>
<dbReference type="Pfam" id="PF02798">
    <property type="entry name" value="GST_N"/>
    <property type="match status" value="1"/>
</dbReference>
<evidence type="ECO:0000313" key="6">
    <source>
        <dbReference type="EMBL" id="KAF7337716.1"/>
    </source>
</evidence>
<dbReference type="InterPro" id="IPR036249">
    <property type="entry name" value="Thioredoxin-like_sf"/>
</dbReference>
<evidence type="ECO:0000259" key="5">
    <source>
        <dbReference type="PROSITE" id="PS50405"/>
    </source>
</evidence>
<dbReference type="PANTHER" id="PTHR43900">
    <property type="entry name" value="GLUTATHIONE S-TRANSFERASE RHO"/>
    <property type="match status" value="1"/>
</dbReference>
<dbReference type="FunFam" id="3.40.30.10:FF:000039">
    <property type="entry name" value="Glutathione S-transferase domain"/>
    <property type="match status" value="1"/>
</dbReference>
<dbReference type="InterPro" id="IPR010987">
    <property type="entry name" value="Glutathione-S-Trfase_C-like"/>
</dbReference>
<gene>
    <name evidence="6" type="ORF">MSAN_02245200</name>
</gene>
<dbReference type="SUPFAM" id="SSF52833">
    <property type="entry name" value="Thioredoxin-like"/>
    <property type="match status" value="1"/>
</dbReference>
<dbReference type="PANTHER" id="PTHR43900:SF3">
    <property type="entry name" value="GLUTATHIONE S-TRANSFERASE RHO"/>
    <property type="match status" value="1"/>
</dbReference>
<dbReference type="InterPro" id="IPR004045">
    <property type="entry name" value="Glutathione_S-Trfase_N"/>
</dbReference>
<dbReference type="SUPFAM" id="SSF56112">
    <property type="entry name" value="Protein kinase-like (PK-like)"/>
    <property type="match status" value="1"/>
</dbReference>
<organism evidence="6 7">
    <name type="scientific">Mycena sanguinolenta</name>
    <dbReference type="NCBI Taxonomy" id="230812"/>
    <lineage>
        <taxon>Eukaryota</taxon>
        <taxon>Fungi</taxon>
        <taxon>Dikarya</taxon>
        <taxon>Basidiomycota</taxon>
        <taxon>Agaricomycotina</taxon>
        <taxon>Agaricomycetes</taxon>
        <taxon>Agaricomycetidae</taxon>
        <taxon>Agaricales</taxon>
        <taxon>Marasmiineae</taxon>
        <taxon>Mycenaceae</taxon>
        <taxon>Mycena</taxon>
    </lineage>
</organism>
<dbReference type="EMBL" id="JACAZH010000033">
    <property type="protein sequence ID" value="KAF7337716.1"/>
    <property type="molecule type" value="Genomic_DNA"/>
</dbReference>
<dbReference type="GO" id="GO:0043295">
    <property type="term" value="F:glutathione binding"/>
    <property type="evidence" value="ECO:0007669"/>
    <property type="project" value="TreeGrafter"/>
</dbReference>
<dbReference type="GO" id="GO:0004364">
    <property type="term" value="F:glutathione transferase activity"/>
    <property type="evidence" value="ECO:0007669"/>
    <property type="project" value="UniProtKB-EC"/>
</dbReference>
<dbReference type="SFLD" id="SFLDS00019">
    <property type="entry name" value="Glutathione_Transferase_(cytos"/>
    <property type="match status" value="1"/>
</dbReference>
<reference evidence="6" key="1">
    <citation type="submission" date="2020-05" db="EMBL/GenBank/DDBJ databases">
        <title>Mycena genomes resolve the evolution of fungal bioluminescence.</title>
        <authorList>
            <person name="Tsai I.J."/>
        </authorList>
    </citation>
    <scope>NUCLEOTIDE SEQUENCE</scope>
    <source>
        <strain evidence="6">160909Yilan</strain>
    </source>
</reference>
<feature type="domain" description="GST C-terminal" evidence="5">
    <location>
        <begin position="352"/>
        <end position="480"/>
    </location>
</feature>
<accession>A0A8H6XBT5</accession>
<comment type="caution">
    <text evidence="6">The sequence shown here is derived from an EMBL/GenBank/DDBJ whole genome shotgun (WGS) entry which is preliminary data.</text>
</comment>
<evidence type="ECO:0000256" key="2">
    <source>
        <dbReference type="ARBA" id="ARBA00022679"/>
    </source>
</evidence>
<dbReference type="Proteomes" id="UP000623467">
    <property type="component" value="Unassembled WGS sequence"/>
</dbReference>
<name>A0A8H6XBT5_9AGAR</name>
<dbReference type="InterPro" id="IPR004046">
    <property type="entry name" value="GST_C"/>
</dbReference>
<dbReference type="OrthoDB" id="249703at2759"/>
<keyword evidence="7" id="KW-1185">Reference proteome</keyword>
<dbReference type="Pfam" id="PF00043">
    <property type="entry name" value="GST_C"/>
    <property type="match status" value="1"/>
</dbReference>
<proteinExistence type="predicted"/>
<dbReference type="GO" id="GO:0005737">
    <property type="term" value="C:cytoplasm"/>
    <property type="evidence" value="ECO:0007669"/>
    <property type="project" value="TreeGrafter"/>
</dbReference>
<dbReference type="PROSITE" id="PS50405">
    <property type="entry name" value="GST_CTER"/>
    <property type="match status" value="1"/>
</dbReference>
<dbReference type="SUPFAM" id="SSF47616">
    <property type="entry name" value="GST C-terminal domain-like"/>
    <property type="match status" value="1"/>
</dbReference>
<dbReference type="SFLD" id="SFLDG00358">
    <property type="entry name" value="Main_(cytGST)"/>
    <property type="match status" value="1"/>
</dbReference>